<gene>
    <name evidence="6" type="primary">bioB_2</name>
    <name evidence="6" type="ORF">CLHUN_28380</name>
</gene>
<dbReference type="Gene3D" id="3.20.20.70">
    <property type="entry name" value="Aldolase class I"/>
    <property type="match status" value="1"/>
</dbReference>
<proteinExistence type="predicted"/>
<evidence type="ECO:0000256" key="1">
    <source>
        <dbReference type="ARBA" id="ARBA00022691"/>
    </source>
</evidence>
<dbReference type="InterPro" id="IPR007197">
    <property type="entry name" value="rSAM"/>
</dbReference>
<keyword evidence="4" id="KW-0411">Iron-sulfur</keyword>
<dbReference type="Pfam" id="PF04055">
    <property type="entry name" value="Radical_SAM"/>
    <property type="match status" value="1"/>
</dbReference>
<dbReference type="STRING" id="48256.CLHUN_28380"/>
<keyword evidence="2" id="KW-0479">Metal-binding</keyword>
<keyword evidence="3" id="KW-0408">Iron</keyword>
<evidence type="ECO:0000313" key="7">
    <source>
        <dbReference type="Proteomes" id="UP000191554"/>
    </source>
</evidence>
<dbReference type="Proteomes" id="UP000191554">
    <property type="component" value="Unassembled WGS sequence"/>
</dbReference>
<dbReference type="GO" id="GO:0051536">
    <property type="term" value="F:iron-sulfur cluster binding"/>
    <property type="evidence" value="ECO:0007669"/>
    <property type="project" value="UniProtKB-KW"/>
</dbReference>
<evidence type="ECO:0000259" key="5">
    <source>
        <dbReference type="PROSITE" id="PS51918"/>
    </source>
</evidence>
<dbReference type="RefSeq" id="WP_080065290.1">
    <property type="nucleotide sequence ID" value="NZ_MZGX01000019.1"/>
</dbReference>
<dbReference type="EC" id="2.8.1.6" evidence="6"/>
<name>A0A1V4SHD9_RUMHU</name>
<reference evidence="6 7" key="1">
    <citation type="submission" date="2017-03" db="EMBL/GenBank/DDBJ databases">
        <title>Genome sequence of Clostridium hungatei DSM 14427.</title>
        <authorList>
            <person name="Poehlein A."/>
            <person name="Daniel R."/>
        </authorList>
    </citation>
    <scope>NUCLEOTIDE SEQUENCE [LARGE SCALE GENOMIC DNA]</scope>
    <source>
        <strain evidence="6 7">DSM 14427</strain>
    </source>
</reference>
<sequence>MTISKEQLKVSLYKELELKNNIGNDGVSFDFSIFKDLDLGGSYQEQIHSQSEGDHETHVGVDFPCGYSTPGGFRLGFKWDRKSKYKIELDNGKYYLTYKGNELFPITFHKRPEYYNKKTSDGTIMSHVGTFTQSGTVHITYSNECSLKDKGQDCLFCNVNATKNTYGEYEHHQWKNPKQIAETYKAAIDEGVANHLNVTGGFIPERREVDYYIDVAEAVQEATGLDDFNGTAVIGAPLDLSVIDKYKEAGYRTIAINIEVWDKHLFKAVCPGKELECGGWQNWIDAIEYAGKVFGFGRARTGIVAGLEPKVSTLEGVEYFASRGIPCLTGAWNPNPGSALEGHRTPENDWHWDMALKSYDILNKYGITFQHLADSSPSSDFLVADIYKIEKELLPVFKTL</sequence>
<dbReference type="SFLD" id="SFLDS00029">
    <property type="entry name" value="Radical_SAM"/>
    <property type="match status" value="1"/>
</dbReference>
<evidence type="ECO:0000256" key="2">
    <source>
        <dbReference type="ARBA" id="ARBA00022723"/>
    </source>
</evidence>
<dbReference type="AlphaFoldDB" id="A0A1V4SHD9"/>
<keyword evidence="1" id="KW-0949">S-adenosyl-L-methionine</keyword>
<evidence type="ECO:0000313" key="6">
    <source>
        <dbReference type="EMBL" id="OPX43290.1"/>
    </source>
</evidence>
<dbReference type="NCBIfam" id="NF045502">
    <property type="entry name" value="variant_rSAM"/>
    <property type="match status" value="1"/>
</dbReference>
<dbReference type="PROSITE" id="PS51918">
    <property type="entry name" value="RADICAL_SAM"/>
    <property type="match status" value="1"/>
</dbReference>
<keyword evidence="6" id="KW-0808">Transferase</keyword>
<dbReference type="EMBL" id="MZGX01000019">
    <property type="protein sequence ID" value="OPX43290.1"/>
    <property type="molecule type" value="Genomic_DNA"/>
</dbReference>
<dbReference type="OrthoDB" id="5391057at2"/>
<evidence type="ECO:0000256" key="3">
    <source>
        <dbReference type="ARBA" id="ARBA00023004"/>
    </source>
</evidence>
<protein>
    <submittedName>
        <fullName evidence="6">Biotin synthase</fullName>
        <ecNumber evidence="6">2.8.1.6</ecNumber>
    </submittedName>
</protein>
<dbReference type="GO" id="GO:0004076">
    <property type="term" value="F:biotin synthase activity"/>
    <property type="evidence" value="ECO:0007669"/>
    <property type="project" value="UniProtKB-EC"/>
</dbReference>
<keyword evidence="7" id="KW-1185">Reference proteome</keyword>
<feature type="domain" description="Radical SAM core" evidence="5">
    <location>
        <begin position="131"/>
        <end position="372"/>
    </location>
</feature>
<dbReference type="SUPFAM" id="SSF102114">
    <property type="entry name" value="Radical SAM enzymes"/>
    <property type="match status" value="1"/>
</dbReference>
<accession>A0A1V4SHD9</accession>
<organism evidence="6 7">
    <name type="scientific">Ruminiclostridium hungatei</name>
    <name type="common">Clostridium hungatei</name>
    <dbReference type="NCBI Taxonomy" id="48256"/>
    <lineage>
        <taxon>Bacteria</taxon>
        <taxon>Bacillati</taxon>
        <taxon>Bacillota</taxon>
        <taxon>Clostridia</taxon>
        <taxon>Eubacteriales</taxon>
        <taxon>Oscillospiraceae</taxon>
        <taxon>Ruminiclostridium</taxon>
    </lineage>
</organism>
<dbReference type="InterPro" id="IPR058240">
    <property type="entry name" value="rSAM_sf"/>
</dbReference>
<dbReference type="InterPro" id="IPR013785">
    <property type="entry name" value="Aldolase_TIM"/>
</dbReference>
<dbReference type="GO" id="GO:0046872">
    <property type="term" value="F:metal ion binding"/>
    <property type="evidence" value="ECO:0007669"/>
    <property type="project" value="UniProtKB-KW"/>
</dbReference>
<evidence type="ECO:0000256" key="4">
    <source>
        <dbReference type="ARBA" id="ARBA00023014"/>
    </source>
</evidence>
<comment type="caution">
    <text evidence="6">The sequence shown here is derived from an EMBL/GenBank/DDBJ whole genome shotgun (WGS) entry which is preliminary data.</text>
</comment>